<evidence type="ECO:0000313" key="2">
    <source>
        <dbReference type="EnsemblMetazoa" id="Aqu2.1.21163_001"/>
    </source>
</evidence>
<keyword evidence="1" id="KW-0472">Membrane</keyword>
<accession>A0A1X7U055</accession>
<dbReference type="EnsemblMetazoa" id="Aqu2.1.21163_001">
    <property type="protein sequence ID" value="Aqu2.1.21163_001"/>
    <property type="gene ID" value="Aqu2.1.21163"/>
</dbReference>
<evidence type="ECO:0000256" key="1">
    <source>
        <dbReference type="SAM" id="Phobius"/>
    </source>
</evidence>
<name>A0A1X7U055_AMPQE</name>
<feature type="transmembrane region" description="Helical" evidence="1">
    <location>
        <begin position="13"/>
        <end position="32"/>
    </location>
</feature>
<protein>
    <submittedName>
        <fullName evidence="2">Uncharacterized protein</fullName>
    </submittedName>
</protein>
<proteinExistence type="predicted"/>
<keyword evidence="1" id="KW-0812">Transmembrane</keyword>
<reference evidence="2" key="1">
    <citation type="submission" date="2017-05" db="UniProtKB">
        <authorList>
            <consortium name="EnsemblMetazoa"/>
        </authorList>
    </citation>
    <scope>IDENTIFICATION</scope>
</reference>
<dbReference type="InParanoid" id="A0A1X7U055"/>
<sequence length="35" mass="4135">MLLILPIILFSDSFMYCPLFFSNMPIILLLFINIK</sequence>
<keyword evidence="1" id="KW-1133">Transmembrane helix</keyword>
<dbReference type="AlphaFoldDB" id="A0A1X7U055"/>
<organism evidence="2">
    <name type="scientific">Amphimedon queenslandica</name>
    <name type="common">Sponge</name>
    <dbReference type="NCBI Taxonomy" id="400682"/>
    <lineage>
        <taxon>Eukaryota</taxon>
        <taxon>Metazoa</taxon>
        <taxon>Porifera</taxon>
        <taxon>Demospongiae</taxon>
        <taxon>Heteroscleromorpha</taxon>
        <taxon>Haplosclerida</taxon>
        <taxon>Niphatidae</taxon>
        <taxon>Amphimedon</taxon>
    </lineage>
</organism>